<evidence type="ECO:0000313" key="4">
    <source>
        <dbReference type="Proteomes" id="UP000054632"/>
    </source>
</evidence>
<evidence type="ECO:0000313" key="3">
    <source>
        <dbReference type="EMBL" id="KRZ29019.1"/>
    </source>
</evidence>
<evidence type="ECO:0000313" key="1">
    <source>
        <dbReference type="EMBL" id="KRY67429.1"/>
    </source>
</evidence>
<evidence type="ECO:0000313" key="5">
    <source>
        <dbReference type="Proteomes" id="UP000054826"/>
    </source>
</evidence>
<keyword evidence="6" id="KW-1185">Reference proteome</keyword>
<dbReference type="AlphaFoldDB" id="A0A0V1J232"/>
<name>A0A0V1J232_TRIPS</name>
<proteinExistence type="predicted"/>
<comment type="caution">
    <text evidence="3">The sequence shown here is derived from an EMBL/GenBank/DDBJ whole genome shotgun (WGS) entry which is preliminary data.</text>
</comment>
<dbReference type="EMBL" id="JYDR01000137">
    <property type="protein sequence ID" value="KRY67429.1"/>
    <property type="molecule type" value="Genomic_DNA"/>
</dbReference>
<organism evidence="3 5">
    <name type="scientific">Trichinella pseudospiralis</name>
    <name type="common">Parasitic roundworm</name>
    <dbReference type="NCBI Taxonomy" id="6337"/>
    <lineage>
        <taxon>Eukaryota</taxon>
        <taxon>Metazoa</taxon>
        <taxon>Ecdysozoa</taxon>
        <taxon>Nematoda</taxon>
        <taxon>Enoplea</taxon>
        <taxon>Dorylaimia</taxon>
        <taxon>Trichinellida</taxon>
        <taxon>Trichinellidae</taxon>
        <taxon>Trichinella</taxon>
    </lineage>
</organism>
<dbReference type="Proteomes" id="UP000054632">
    <property type="component" value="Unassembled WGS sequence"/>
</dbReference>
<dbReference type="Proteomes" id="UP000054995">
    <property type="component" value="Unassembled WGS sequence"/>
</dbReference>
<protein>
    <submittedName>
        <fullName evidence="3">Uncharacterized protein</fullName>
    </submittedName>
</protein>
<gene>
    <name evidence="1" type="ORF">T4A_12518</name>
    <name evidence="3" type="ORF">T4C_10472</name>
    <name evidence="2" type="ORF">T4D_15134</name>
</gene>
<dbReference type="EMBL" id="JYDV01000145">
    <property type="protein sequence ID" value="KRZ29019.1"/>
    <property type="molecule type" value="Genomic_DNA"/>
</dbReference>
<accession>A0A0V1J232</accession>
<dbReference type="Proteomes" id="UP000054826">
    <property type="component" value="Unassembled WGS sequence"/>
</dbReference>
<evidence type="ECO:0000313" key="6">
    <source>
        <dbReference type="Proteomes" id="UP000054995"/>
    </source>
</evidence>
<dbReference type="EMBL" id="JYDT01000166">
    <property type="protein sequence ID" value="KRY82652.1"/>
    <property type="molecule type" value="Genomic_DNA"/>
</dbReference>
<evidence type="ECO:0000313" key="2">
    <source>
        <dbReference type="EMBL" id="KRY82652.1"/>
    </source>
</evidence>
<reference evidence="4 5" key="1">
    <citation type="submission" date="2015-01" db="EMBL/GenBank/DDBJ databases">
        <title>Evolution of Trichinella species and genotypes.</title>
        <authorList>
            <person name="Korhonen P.K."/>
            <person name="Edoardo P."/>
            <person name="Giuseppe L.R."/>
            <person name="Gasser R.B."/>
        </authorList>
    </citation>
    <scope>NUCLEOTIDE SEQUENCE [LARGE SCALE GENOMIC DNA]</scope>
    <source>
        <strain evidence="1">ISS13</strain>
        <strain evidence="3">ISS176</strain>
        <strain evidence="2">ISS470</strain>
    </source>
</reference>
<sequence>MHLDAANMVTLWKQFEAKMSALLPMPRCVSRDSPELCQAVEVSVCAVSIFDEQVYRAVERDHFNMH</sequence>